<feature type="domain" description="Beta-lactamase-related" evidence="2">
    <location>
        <begin position="61"/>
        <end position="420"/>
    </location>
</feature>
<dbReference type="PANTHER" id="PTHR43283:SF3">
    <property type="entry name" value="BETA-LACTAMASE FAMILY PROTEIN (AFU_ORTHOLOGUE AFUA_5G07500)"/>
    <property type="match status" value="1"/>
</dbReference>
<keyword evidence="1" id="KW-0732">Signal</keyword>
<dbReference type="SUPFAM" id="SSF56601">
    <property type="entry name" value="beta-lactamase/transpeptidase-like"/>
    <property type="match status" value="1"/>
</dbReference>
<sequence precursor="true">MEFSTTRFGSGPRKVLTTAFLSLAVFVPTAIAAPPSAQSQPLPVASPESAGFSSERLQRLNEAMRAQVAAGKYAGITTLVVRHGKILNFETVGQQDLARRTPLRKDSIFRIASMTKPIIGVALMILYEEGKWNLDDPVARFIPEFAAQKVMTPDGRTVEPDHPMTMRELVTNSGGIASFPTPQGAPRNPAVTKLYGEAGIRDGDLAKGVARIARIPLAFQPGSDFEYGLSQDVQGHVIERISGQRLDVFLKARIFDPLGMPDTGFGVAPEKRDRLVTAYTYDAAGKLTPADLDESRRAGIQPAYLSGAGGLYSTATDYARFATMLASGGRLGSARLLAPTSVKLMTRDLLPTGVKQHFKVKLEGLGYGVDVGVVLDPGRASFTSGGLGEGAYYWTGMFGSWWWNDPVNDVTVIGLTQVAGAAAAHIGYPTPAPDLRAQSIPLIYGALVEPGR</sequence>
<dbReference type="InterPro" id="IPR050789">
    <property type="entry name" value="Diverse_Enzym_Activities"/>
</dbReference>
<dbReference type="Gene3D" id="3.40.710.10">
    <property type="entry name" value="DD-peptidase/beta-lactamase superfamily"/>
    <property type="match status" value="1"/>
</dbReference>
<proteinExistence type="predicted"/>
<dbReference type="HOGENOM" id="CLU_020027_11_2_5"/>
<dbReference type="KEGG" id="cak:Caul_0590"/>
<organism evidence="3">
    <name type="scientific">Caulobacter sp. (strain K31)</name>
    <dbReference type="NCBI Taxonomy" id="366602"/>
    <lineage>
        <taxon>Bacteria</taxon>
        <taxon>Pseudomonadati</taxon>
        <taxon>Pseudomonadota</taxon>
        <taxon>Alphaproteobacteria</taxon>
        <taxon>Caulobacterales</taxon>
        <taxon>Caulobacteraceae</taxon>
        <taxon>Caulobacter</taxon>
    </lineage>
</organism>
<dbReference type="InterPro" id="IPR012338">
    <property type="entry name" value="Beta-lactam/transpept-like"/>
</dbReference>
<dbReference type="EMBL" id="CP000927">
    <property type="protein sequence ID" value="ABZ69723.1"/>
    <property type="molecule type" value="Genomic_DNA"/>
</dbReference>
<evidence type="ECO:0000256" key="1">
    <source>
        <dbReference type="SAM" id="SignalP"/>
    </source>
</evidence>
<protein>
    <submittedName>
        <fullName evidence="3">Beta-lactamase</fullName>
    </submittedName>
</protein>
<dbReference type="PANTHER" id="PTHR43283">
    <property type="entry name" value="BETA-LACTAMASE-RELATED"/>
    <property type="match status" value="1"/>
</dbReference>
<dbReference type="eggNOG" id="COG1680">
    <property type="taxonomic scope" value="Bacteria"/>
</dbReference>
<feature type="chain" id="PRO_5002756003" evidence="1">
    <location>
        <begin position="33"/>
        <end position="452"/>
    </location>
</feature>
<dbReference type="STRING" id="366602.Caul_0590"/>
<dbReference type="Pfam" id="PF00144">
    <property type="entry name" value="Beta-lactamase"/>
    <property type="match status" value="1"/>
</dbReference>
<dbReference type="OrthoDB" id="9808046at2"/>
<accession>B0T7I5</accession>
<gene>
    <name evidence="3" type="ordered locus">Caul_0590</name>
</gene>
<dbReference type="InterPro" id="IPR001466">
    <property type="entry name" value="Beta-lactam-related"/>
</dbReference>
<name>B0T7I5_CAUSK</name>
<reference evidence="3" key="1">
    <citation type="submission" date="2008-01" db="EMBL/GenBank/DDBJ databases">
        <title>Complete sequence of chromosome of Caulobacter sp. K31.</title>
        <authorList>
            <consortium name="US DOE Joint Genome Institute"/>
            <person name="Copeland A."/>
            <person name="Lucas S."/>
            <person name="Lapidus A."/>
            <person name="Barry K."/>
            <person name="Glavina del Rio T."/>
            <person name="Dalin E."/>
            <person name="Tice H."/>
            <person name="Pitluck S."/>
            <person name="Bruce D."/>
            <person name="Goodwin L."/>
            <person name="Thompson L.S."/>
            <person name="Brettin T."/>
            <person name="Detter J.C."/>
            <person name="Han C."/>
            <person name="Schmutz J."/>
            <person name="Larimer F."/>
            <person name="Land M."/>
            <person name="Hauser L."/>
            <person name="Kyrpides N."/>
            <person name="Kim E."/>
            <person name="Stephens C."/>
            <person name="Richardson P."/>
        </authorList>
    </citation>
    <scope>NUCLEOTIDE SEQUENCE [LARGE SCALE GENOMIC DNA]</scope>
    <source>
        <strain evidence="3">K31</strain>
    </source>
</reference>
<evidence type="ECO:0000259" key="2">
    <source>
        <dbReference type="Pfam" id="PF00144"/>
    </source>
</evidence>
<feature type="signal peptide" evidence="1">
    <location>
        <begin position="1"/>
        <end position="32"/>
    </location>
</feature>
<evidence type="ECO:0000313" key="3">
    <source>
        <dbReference type="EMBL" id="ABZ69723.1"/>
    </source>
</evidence>
<dbReference type="MEROPS" id="S12.950"/>
<dbReference type="AlphaFoldDB" id="B0T7I5"/>